<dbReference type="AlphaFoldDB" id="A0A0C2NLB1"/>
<proteinExistence type="predicted"/>
<comment type="caution">
    <text evidence="1">The sequence shown here is derived from an EMBL/GenBank/DDBJ whole genome shotgun (WGS) entry which is preliminary data.</text>
</comment>
<accession>A0A0C2NLB1</accession>
<dbReference type="Pfam" id="PF10678">
    <property type="entry name" value="DUF2492"/>
    <property type="match status" value="1"/>
</dbReference>
<accession>A0A0C2JX49</accession>
<dbReference type="RefSeq" id="WP_040988978.1">
    <property type="nucleotide sequence ID" value="NZ_JTKH01000007.1"/>
</dbReference>
<gene>
    <name evidence="1" type="ORF">OJ16_07300</name>
</gene>
<dbReference type="InterPro" id="IPR019620">
    <property type="entry name" value="Metal-bd_prot_put"/>
</dbReference>
<sequence length="78" mass="9215">MSNEIHAHKVLNLLREKPMTKQELSDVVSEQFGEQAQFRTCKREGFQFDTLFDFFLQREKITEVDGKWVINAERVCGH</sequence>
<reference evidence="1 2" key="1">
    <citation type="submission" date="2014-11" db="EMBL/GenBank/DDBJ databases">
        <title>Draft Genome Sequence of Vibrio piscirenalis strains CECT 8603T and CECT 8604, two marine Gammaproteobacterium isolated from cultured gilthead sea bream (Sparus aurata).</title>
        <authorList>
            <person name="Arahal D.R."/>
            <person name="Rodrigo-Torres L."/>
            <person name="Lucena T."/>
            <person name="Pujalte M.J."/>
        </authorList>
    </citation>
    <scope>NUCLEOTIDE SEQUENCE [LARGE SCALE GENOMIC DNA]</scope>
    <source>
        <strain evidence="1 2">DCR 1-4-2</strain>
    </source>
</reference>
<dbReference type="NCBIfam" id="TIGR03853">
    <property type="entry name" value="matur_matur"/>
    <property type="match status" value="1"/>
</dbReference>
<dbReference type="STRING" id="1461322.OJ16_07300"/>
<dbReference type="EMBL" id="JTKH01000007">
    <property type="protein sequence ID" value="KII80271.1"/>
    <property type="molecule type" value="Genomic_DNA"/>
</dbReference>
<name>A0A0C2NLB1_9VIBR</name>
<evidence type="ECO:0000313" key="2">
    <source>
        <dbReference type="Proteomes" id="UP000031672"/>
    </source>
</evidence>
<dbReference type="Proteomes" id="UP000031672">
    <property type="component" value="Unassembled WGS sequence"/>
</dbReference>
<organism evidence="1 2">
    <name type="scientific">Vibrio renipiscarius</name>
    <dbReference type="NCBI Taxonomy" id="1461322"/>
    <lineage>
        <taxon>Bacteria</taxon>
        <taxon>Pseudomonadati</taxon>
        <taxon>Pseudomonadota</taxon>
        <taxon>Gammaproteobacteria</taxon>
        <taxon>Vibrionales</taxon>
        <taxon>Vibrionaceae</taxon>
        <taxon>Vibrio</taxon>
    </lineage>
</organism>
<evidence type="ECO:0008006" key="3">
    <source>
        <dbReference type="Google" id="ProtNLM"/>
    </source>
</evidence>
<keyword evidence="2" id="KW-1185">Reference proteome</keyword>
<dbReference type="OrthoDB" id="285410at2"/>
<evidence type="ECO:0000313" key="1">
    <source>
        <dbReference type="EMBL" id="KII80271.1"/>
    </source>
</evidence>
<protein>
    <recommendedName>
        <fullName evidence="3">Metal-binding protein</fullName>
    </recommendedName>
</protein>